<feature type="coiled-coil region" evidence="10">
    <location>
        <begin position="368"/>
        <end position="409"/>
    </location>
</feature>
<dbReference type="PANTHER" id="PTHR21411:SF0">
    <property type="entry name" value="REGULATORY PROTEIN ZESTE"/>
    <property type="match status" value="1"/>
</dbReference>
<dbReference type="AlphaFoldDB" id="E2C712"/>
<accession>E2C712</accession>
<keyword evidence="5" id="KW-0805">Transcription regulation</keyword>
<gene>
    <name evidence="13" type="ORF">EAI_15161</name>
</gene>
<dbReference type="PANTHER" id="PTHR21411">
    <property type="entry name" value="APONTIC"/>
    <property type="match status" value="1"/>
</dbReference>
<dbReference type="InterPro" id="IPR007648">
    <property type="entry name" value="ATPase_inhibitor_mt"/>
</dbReference>
<evidence type="ECO:0000259" key="12">
    <source>
        <dbReference type="Pfam" id="PF13873"/>
    </source>
</evidence>
<keyword evidence="14" id="KW-1185">Reference proteome</keyword>
<evidence type="ECO:0000256" key="8">
    <source>
        <dbReference type="ARBA" id="ARBA00025466"/>
    </source>
</evidence>
<dbReference type="OMA" id="HEIKLRM"/>
<feature type="domain" description="Myb/SANT-like DNA-binding" evidence="12">
    <location>
        <begin position="15"/>
        <end position="90"/>
    </location>
</feature>
<protein>
    <recommendedName>
        <fullName evidence="4">Regulatory protein zeste</fullName>
    </recommendedName>
    <alternativeName>
        <fullName evidence="9">ATP synthase F1 subunit epsilon</fullName>
    </alternativeName>
</protein>
<dbReference type="FunFam" id="1.20.5.500:FF:000007">
    <property type="entry name" value="ATPase inhibitor, putative"/>
    <property type="match status" value="1"/>
</dbReference>
<evidence type="ECO:0000256" key="6">
    <source>
        <dbReference type="ARBA" id="ARBA00023128"/>
    </source>
</evidence>
<feature type="region of interest" description="Disordered" evidence="11">
    <location>
        <begin position="185"/>
        <end position="234"/>
    </location>
</feature>
<evidence type="ECO:0000256" key="4">
    <source>
        <dbReference type="ARBA" id="ARBA00016807"/>
    </source>
</evidence>
<dbReference type="EMBL" id="GL453255">
    <property type="protein sequence ID" value="EFN76284.1"/>
    <property type="molecule type" value="Genomic_DNA"/>
</dbReference>
<evidence type="ECO:0000256" key="11">
    <source>
        <dbReference type="SAM" id="MobiDB-lite"/>
    </source>
</evidence>
<organism evidence="14">
    <name type="scientific">Harpegnathos saltator</name>
    <name type="common">Jerdon's jumping ant</name>
    <dbReference type="NCBI Taxonomy" id="610380"/>
    <lineage>
        <taxon>Eukaryota</taxon>
        <taxon>Metazoa</taxon>
        <taxon>Ecdysozoa</taxon>
        <taxon>Arthropoda</taxon>
        <taxon>Hexapoda</taxon>
        <taxon>Insecta</taxon>
        <taxon>Pterygota</taxon>
        <taxon>Neoptera</taxon>
        <taxon>Endopterygota</taxon>
        <taxon>Hymenoptera</taxon>
        <taxon>Apocrita</taxon>
        <taxon>Aculeata</taxon>
        <taxon>Formicoidea</taxon>
        <taxon>Formicidae</taxon>
        <taxon>Ponerinae</taxon>
        <taxon>Ponerini</taxon>
        <taxon>Harpegnathos</taxon>
    </lineage>
</organism>
<feature type="coiled-coil region" evidence="10">
    <location>
        <begin position="275"/>
        <end position="309"/>
    </location>
</feature>
<evidence type="ECO:0000256" key="7">
    <source>
        <dbReference type="ARBA" id="ARBA00023163"/>
    </source>
</evidence>
<dbReference type="Proteomes" id="UP000008237">
    <property type="component" value="Unassembled WGS sequence"/>
</dbReference>
<dbReference type="GO" id="GO:0005739">
    <property type="term" value="C:mitochondrion"/>
    <property type="evidence" value="ECO:0007669"/>
    <property type="project" value="UniProtKB-SubCell"/>
</dbReference>
<evidence type="ECO:0000256" key="10">
    <source>
        <dbReference type="SAM" id="Coils"/>
    </source>
</evidence>
<evidence type="ECO:0000313" key="14">
    <source>
        <dbReference type="Proteomes" id="UP000008237"/>
    </source>
</evidence>
<name>E2C712_HARSA</name>
<comment type="subunit">
    <text evidence="3">Self-associates forming complexes of several hundred monomers.</text>
</comment>
<dbReference type="Pfam" id="PF04568">
    <property type="entry name" value="IATP"/>
    <property type="match status" value="1"/>
</dbReference>
<dbReference type="STRING" id="610380.E2C712"/>
<dbReference type="Pfam" id="PF13873">
    <property type="entry name" value="Myb_DNA-bind_5"/>
    <property type="match status" value="1"/>
</dbReference>
<dbReference type="SUPFAM" id="SSF64602">
    <property type="entry name" value="F1 ATPase inhibitor, IF1, C-terminal domain"/>
    <property type="match status" value="1"/>
</dbReference>
<comment type="similarity">
    <text evidence="2">Belongs to the ATPase inhibitor family.</text>
</comment>
<feature type="region of interest" description="Disordered" evidence="11">
    <location>
        <begin position="128"/>
        <end position="148"/>
    </location>
</feature>
<keyword evidence="10" id="KW-0175">Coiled coil</keyword>
<comment type="subcellular location">
    <subcellularLocation>
        <location evidence="1">Mitochondrion</location>
    </subcellularLocation>
</comment>
<evidence type="ECO:0000256" key="5">
    <source>
        <dbReference type="ARBA" id="ARBA00023015"/>
    </source>
</evidence>
<evidence type="ECO:0000256" key="2">
    <source>
        <dbReference type="ARBA" id="ARBA00010901"/>
    </source>
</evidence>
<dbReference type="OrthoDB" id="6084504at2759"/>
<evidence type="ECO:0000313" key="13">
    <source>
        <dbReference type="EMBL" id="EFN76284.1"/>
    </source>
</evidence>
<dbReference type="InterPro" id="IPR028002">
    <property type="entry name" value="Myb_DNA-bind_5"/>
</dbReference>
<reference evidence="13 14" key="1">
    <citation type="journal article" date="2010" name="Science">
        <title>Genomic comparison of the ants Camponotus floridanus and Harpegnathos saltator.</title>
        <authorList>
            <person name="Bonasio R."/>
            <person name="Zhang G."/>
            <person name="Ye C."/>
            <person name="Mutti N.S."/>
            <person name="Fang X."/>
            <person name="Qin N."/>
            <person name="Donahue G."/>
            <person name="Yang P."/>
            <person name="Li Q."/>
            <person name="Li C."/>
            <person name="Zhang P."/>
            <person name="Huang Z."/>
            <person name="Berger S.L."/>
            <person name="Reinberg D."/>
            <person name="Wang J."/>
            <person name="Liebig J."/>
        </authorList>
    </citation>
    <scope>NUCLEOTIDE SEQUENCE [LARGE SCALE GENOMIC DNA]</scope>
    <source>
        <strain evidence="13 14">R22 G/1</strain>
    </source>
</reference>
<dbReference type="Gene3D" id="1.20.5.500">
    <property type="entry name" value="Single helix bin"/>
    <property type="match status" value="1"/>
</dbReference>
<keyword evidence="6" id="KW-0496">Mitochondrion</keyword>
<feature type="compositionally biased region" description="Basic and acidic residues" evidence="11">
    <location>
        <begin position="128"/>
        <end position="144"/>
    </location>
</feature>
<evidence type="ECO:0000256" key="3">
    <source>
        <dbReference type="ARBA" id="ARBA00011764"/>
    </source>
</evidence>
<dbReference type="GO" id="GO:0042030">
    <property type="term" value="F:ATPase inhibitor activity"/>
    <property type="evidence" value="ECO:0007669"/>
    <property type="project" value="InterPro"/>
</dbReference>
<sequence length="410" mass="46695">MSSETTTVLLKKRERTQNWIPEEKNALFALIKLHVNAIENKKIDQAASTMKALAWQQIYSAFRGKFSADRDIVRIREQWRRMKAQARIEMHTYAEKVRTLGPEVAVKFRPSSLSVEVWRLMESVRRNDCDAERSDDSSSQDTHENQTTNRMSAIHAILDNLTLPLTPETSAPGHDIKIEINSDTYNTEDENSHGESTRKSSPGLSPRKRSRTVVSSVAEDEPVESSESKIPCPNSSSAICVDDAMERNGGAKDKLRTDKRDNVARCTTWFCKSTQREHEIKLRMLEIELERAELQKQTAVNELKTSEIKRQLIESQAAEYFSQVRMAGERGSGAGKGGGGGGTIREAGGSFGKMEAAHEDQYFYNLQKEQLQKMRESLHDEISFHEEQIKRHQEAINRHKNRITDMDQKE</sequence>
<proteinExistence type="inferred from homology"/>
<keyword evidence="7" id="KW-0804">Transcription</keyword>
<evidence type="ECO:0000256" key="9">
    <source>
        <dbReference type="ARBA" id="ARBA00030036"/>
    </source>
</evidence>
<dbReference type="InParanoid" id="E2C712"/>
<comment type="function">
    <text evidence="8">Involved in transvection phenomena (= synapsis-dependent gene expression), where the synaptic pairing of chromosomes carrying genes with which zeste interacts influences the expression of these genes. Zeste binds to DNA and stimulates transcription from a nearby promoter.</text>
</comment>
<evidence type="ECO:0000256" key="1">
    <source>
        <dbReference type="ARBA" id="ARBA00004173"/>
    </source>
</evidence>